<protein>
    <submittedName>
        <fullName evidence="1">Uncharacterized protein</fullName>
    </submittedName>
</protein>
<evidence type="ECO:0000313" key="2">
    <source>
        <dbReference type="Proteomes" id="UP000832034"/>
    </source>
</evidence>
<keyword evidence="2" id="KW-1185">Reference proteome</keyword>
<evidence type="ECO:0000313" key="1">
    <source>
        <dbReference type="EMBL" id="UOO93406.1"/>
    </source>
</evidence>
<sequence>MSSIPEFSAKVEMCGRFKLEVYKQSTGELVKQTDWFNNIVLNQGLNLAFNKNIFSGVAVGTGNSTPVVTQTDLDSRFAATTTAVGSDIKTIIDADVPYASLIKQFRFNAGVFNDQVLTEVGITTNETGALLFNRALILDANGQPSSIQIKSDEYLDVKVELRMYVSKTPTTGSFNLTDKNNHLIRSHSYQCLPSKINTSIFYSLSSGFSSGNGFGLQAYPNSMSTNIFTGYPSGSTIFSTSNTSVSKTYFSYVNDSYSVRYRFIVPLSLGNTAAIKSFLLETYMIAFQFQLDETIQKTADEIFTIFFSVSWGRYTGVVE</sequence>
<dbReference type="RefSeq" id="WP_019959145.1">
    <property type="nucleotide sequence ID" value="NZ_CP091512.1"/>
</dbReference>
<proteinExistence type="predicted"/>
<dbReference type="EMBL" id="CP091512">
    <property type="protein sequence ID" value="UOO93406.1"/>
    <property type="molecule type" value="Genomic_DNA"/>
</dbReference>
<name>A0ABY4ECF9_VITST</name>
<gene>
    <name evidence="1" type="ORF">LVJ81_05090</name>
</gene>
<dbReference type="Proteomes" id="UP000832034">
    <property type="component" value="Chromosome"/>
</dbReference>
<reference evidence="1" key="1">
    <citation type="submission" date="2021-12" db="EMBL/GenBank/DDBJ databases">
        <authorList>
            <person name="Veyrier F.J."/>
        </authorList>
    </citation>
    <scope>NUCLEOTIDE SEQUENCE</scope>
    <source>
        <strain evidence="1">SAG 1488-6</strain>
    </source>
</reference>
<accession>A0ABY4ECF9</accession>
<reference evidence="1" key="2">
    <citation type="journal article" date="2022" name="Res Sq">
        <title>Evolution of multicellular longitudinally dividing oral cavity symbionts (Neisseriaceae).</title>
        <authorList>
            <person name="Nyongesa S."/>
            <person name="Weber P."/>
            <person name="Bernet E."/>
            <person name="Pullido F."/>
            <person name="Nieckarz M."/>
            <person name="Delaby M."/>
            <person name="Nieves C."/>
            <person name="Viehboeck T."/>
            <person name="Krause N."/>
            <person name="Rivera-Millot A."/>
            <person name="Nakamura A."/>
            <person name="Vischer N."/>
            <person name="VanNieuwenhze M."/>
            <person name="Brun Y."/>
            <person name="Cava F."/>
            <person name="Bulgheresi S."/>
            <person name="Veyrier F."/>
        </authorList>
    </citation>
    <scope>NUCLEOTIDE SEQUENCE</scope>
    <source>
        <strain evidence="1">SAG 1488-6</strain>
    </source>
</reference>
<organism evidence="1 2">
    <name type="scientific">Vitreoscilla stercoraria</name>
    <dbReference type="NCBI Taxonomy" id="61"/>
    <lineage>
        <taxon>Bacteria</taxon>
        <taxon>Pseudomonadati</taxon>
        <taxon>Pseudomonadota</taxon>
        <taxon>Betaproteobacteria</taxon>
        <taxon>Neisseriales</taxon>
        <taxon>Neisseriaceae</taxon>
        <taxon>Vitreoscilla</taxon>
    </lineage>
</organism>